<feature type="transmembrane region" description="Helical" evidence="2">
    <location>
        <begin position="72"/>
        <end position="91"/>
    </location>
</feature>
<dbReference type="InterPro" id="IPR045340">
    <property type="entry name" value="DUF6533"/>
</dbReference>
<keyword evidence="2" id="KW-1133">Transmembrane helix</keyword>
<evidence type="ECO:0000256" key="2">
    <source>
        <dbReference type="SAM" id="Phobius"/>
    </source>
</evidence>
<feature type="transmembrane region" description="Helical" evidence="2">
    <location>
        <begin position="25"/>
        <end position="51"/>
    </location>
</feature>
<evidence type="ECO:0000313" key="5">
    <source>
        <dbReference type="Proteomes" id="UP000559256"/>
    </source>
</evidence>
<feature type="transmembrane region" description="Helical" evidence="2">
    <location>
        <begin position="103"/>
        <end position="122"/>
    </location>
</feature>
<feature type="region of interest" description="Disordered" evidence="1">
    <location>
        <begin position="318"/>
        <end position="351"/>
    </location>
</feature>
<dbReference type="Proteomes" id="UP000559256">
    <property type="component" value="Unassembled WGS sequence"/>
</dbReference>
<name>A0A8H5GY99_9AGAR</name>
<protein>
    <recommendedName>
        <fullName evidence="3">DUF6533 domain-containing protein</fullName>
    </recommendedName>
</protein>
<feature type="region of interest" description="Disordered" evidence="1">
    <location>
        <begin position="280"/>
        <end position="300"/>
    </location>
</feature>
<dbReference type="Pfam" id="PF20151">
    <property type="entry name" value="DUF6533"/>
    <property type="match status" value="1"/>
</dbReference>
<keyword evidence="2" id="KW-0812">Transmembrane</keyword>
<comment type="caution">
    <text evidence="4">The sequence shown here is derived from an EMBL/GenBank/DDBJ whole genome shotgun (WGS) entry which is preliminary data.</text>
</comment>
<gene>
    <name evidence="4" type="ORF">D9758_001647</name>
</gene>
<feature type="domain" description="DUF6533" evidence="3">
    <location>
        <begin position="42"/>
        <end position="82"/>
    </location>
</feature>
<feature type="transmembrane region" description="Helical" evidence="2">
    <location>
        <begin position="227"/>
        <end position="245"/>
    </location>
</feature>
<feature type="transmembrane region" description="Helical" evidence="2">
    <location>
        <begin position="186"/>
        <end position="206"/>
    </location>
</feature>
<dbReference type="EMBL" id="JAACJM010000004">
    <property type="protein sequence ID" value="KAF5373035.1"/>
    <property type="molecule type" value="Genomic_DNA"/>
</dbReference>
<evidence type="ECO:0000256" key="1">
    <source>
        <dbReference type="SAM" id="MobiDB-lite"/>
    </source>
</evidence>
<keyword evidence="5" id="KW-1185">Reference proteome</keyword>
<proteinExistence type="predicted"/>
<evidence type="ECO:0000313" key="4">
    <source>
        <dbReference type="EMBL" id="KAF5373035.1"/>
    </source>
</evidence>
<evidence type="ECO:0000259" key="3">
    <source>
        <dbReference type="Pfam" id="PF20151"/>
    </source>
</evidence>
<reference evidence="4 5" key="1">
    <citation type="journal article" date="2020" name="ISME J.">
        <title>Uncovering the hidden diversity of litter-decomposition mechanisms in mushroom-forming fungi.</title>
        <authorList>
            <person name="Floudas D."/>
            <person name="Bentzer J."/>
            <person name="Ahren D."/>
            <person name="Johansson T."/>
            <person name="Persson P."/>
            <person name="Tunlid A."/>
        </authorList>
    </citation>
    <scope>NUCLEOTIDE SEQUENCE [LARGE SCALE GENOMIC DNA]</scope>
    <source>
        <strain evidence="4 5">CBS 291.85</strain>
    </source>
</reference>
<organism evidence="4 5">
    <name type="scientific">Tetrapyrgos nigripes</name>
    <dbReference type="NCBI Taxonomy" id="182062"/>
    <lineage>
        <taxon>Eukaryota</taxon>
        <taxon>Fungi</taxon>
        <taxon>Dikarya</taxon>
        <taxon>Basidiomycota</taxon>
        <taxon>Agaricomycotina</taxon>
        <taxon>Agaricomycetes</taxon>
        <taxon>Agaricomycetidae</taxon>
        <taxon>Agaricales</taxon>
        <taxon>Marasmiineae</taxon>
        <taxon>Marasmiaceae</taxon>
        <taxon>Tetrapyrgos</taxon>
    </lineage>
</organism>
<dbReference type="OrthoDB" id="3353364at2759"/>
<accession>A0A8H5GY99</accession>
<sequence>MSGMSAVNWVAAQSVSQDPVTTETIATALGLVHVLQVYTSCMVTLAVWDWLICWRMEVELIWKREWSMIKVLYLWTRYYGLVAFAINLWLFNAEFTESQCKSLHYLIAATCMWVTLGSESILAIRTYAFLGRKLLVGLALGAMLLAEAAFLLYVAIKGVYQVPPALGSTGPCTATDEPGRHVVTGFWIAPVVFDLICTFLTMYKAVSMERHHGVKSHIVRVFLREGLLYFLAVATVNVINAAFMFQSNVNIQNINCFLALVLSQVLCCRMVLSLRGSNQANPTTTESVGHTFAHPAPPSRNNAIRSGFSIPLSRFENGYESSENYPGVKVQVDVERDVDADEPPTKRSHHQ</sequence>
<keyword evidence="2" id="KW-0472">Membrane</keyword>
<dbReference type="AlphaFoldDB" id="A0A8H5GY99"/>
<feature type="transmembrane region" description="Helical" evidence="2">
    <location>
        <begin position="134"/>
        <end position="156"/>
    </location>
</feature>